<dbReference type="InterPro" id="IPR039569">
    <property type="entry name" value="FAS1-like_DH_region"/>
</dbReference>
<dbReference type="PANTHER" id="PTHR28152:SF1">
    <property type="entry name" value="HYDROXYACYL-THIOESTER DEHYDRATASE TYPE 2, MITOCHONDRIAL"/>
    <property type="match status" value="1"/>
</dbReference>
<dbReference type="Proteomes" id="UP000199048">
    <property type="component" value="Unassembled WGS sequence"/>
</dbReference>
<protein>
    <submittedName>
        <fullName evidence="2">3-methylfumaryl-CoA hydratase</fullName>
    </submittedName>
</protein>
<dbReference type="STRING" id="582667.SAMN05192568_102625"/>
<dbReference type="RefSeq" id="WP_092043988.1">
    <property type="nucleotide sequence ID" value="NZ_FOTK01000026.1"/>
</dbReference>
<evidence type="ECO:0000259" key="1">
    <source>
        <dbReference type="Pfam" id="PF13452"/>
    </source>
</evidence>
<dbReference type="EMBL" id="FOTK01000026">
    <property type="protein sequence ID" value="SFM30572.1"/>
    <property type="molecule type" value="Genomic_DNA"/>
</dbReference>
<name>A0A1I4PRU3_9HYPH</name>
<accession>A0A1I4PRU3</accession>
<gene>
    <name evidence="2" type="ORF">SAMN05192568_102625</name>
</gene>
<evidence type="ECO:0000313" key="2">
    <source>
        <dbReference type="EMBL" id="SFM30572.1"/>
    </source>
</evidence>
<keyword evidence="3" id="KW-1185">Reference proteome</keyword>
<feature type="domain" description="FAS1-like dehydratase" evidence="1">
    <location>
        <begin position="57"/>
        <end position="143"/>
    </location>
</feature>
<dbReference type="InterPro" id="IPR052741">
    <property type="entry name" value="Mitochondrial_HTD2"/>
</dbReference>
<dbReference type="PANTHER" id="PTHR28152">
    <property type="entry name" value="HYDROXYACYL-THIOESTER DEHYDRATASE TYPE 2, MITOCHONDRIAL"/>
    <property type="match status" value="1"/>
</dbReference>
<dbReference type="Gene3D" id="3.10.129.10">
    <property type="entry name" value="Hotdog Thioesterase"/>
    <property type="match status" value="2"/>
</dbReference>
<sequence length="292" mass="31701">MTADLDGTVDLRAWIGREEIRSDVVSPDLAARYHATLDLPGAPPQEGAPAPRLIYHCMTPQTVPTGMLASDGHPQRGGFLPPVPLPRRMWAGSSIRFHRDIRVGDTVDRVSRIADVTTKEGRTGPLCFVTVDHLLSVAGAAVVSERQNIVFRGPESGTLGKPPVPAAGGDRRRIIVPSTPLLFRYSAILFFAHRIHYDRTYATEVEGYPGLVVHGPLQAALLIHFATEARGVAPDRFTFRSGSPLFDDSAFVLNATDEGESMRLWTARERGPAAMTAEASWDKTGTVERGSA</sequence>
<proteinExistence type="predicted"/>
<dbReference type="InterPro" id="IPR029069">
    <property type="entry name" value="HotDog_dom_sf"/>
</dbReference>
<dbReference type="OrthoDB" id="7183822at2"/>
<reference evidence="3" key="1">
    <citation type="submission" date="2016-10" db="EMBL/GenBank/DDBJ databases">
        <authorList>
            <person name="Varghese N."/>
            <person name="Submissions S."/>
        </authorList>
    </citation>
    <scope>NUCLEOTIDE SEQUENCE [LARGE SCALE GENOMIC DNA]</scope>
    <source>
        <strain evidence="3">BL36</strain>
    </source>
</reference>
<dbReference type="AlphaFoldDB" id="A0A1I4PRU3"/>
<dbReference type="Pfam" id="PF13452">
    <property type="entry name" value="FAS1_DH_region"/>
    <property type="match status" value="1"/>
</dbReference>
<dbReference type="SUPFAM" id="SSF54637">
    <property type="entry name" value="Thioesterase/thiol ester dehydrase-isomerase"/>
    <property type="match status" value="2"/>
</dbReference>
<evidence type="ECO:0000313" key="3">
    <source>
        <dbReference type="Proteomes" id="UP000199048"/>
    </source>
</evidence>
<organism evidence="2 3">
    <name type="scientific">Methylobacterium pseudosasicola</name>
    <dbReference type="NCBI Taxonomy" id="582667"/>
    <lineage>
        <taxon>Bacteria</taxon>
        <taxon>Pseudomonadati</taxon>
        <taxon>Pseudomonadota</taxon>
        <taxon>Alphaproteobacteria</taxon>
        <taxon>Hyphomicrobiales</taxon>
        <taxon>Methylobacteriaceae</taxon>
        <taxon>Methylobacterium</taxon>
    </lineage>
</organism>
<dbReference type="GO" id="GO:0019171">
    <property type="term" value="F:(3R)-hydroxyacyl-[acyl-carrier-protein] dehydratase activity"/>
    <property type="evidence" value="ECO:0007669"/>
    <property type="project" value="TreeGrafter"/>
</dbReference>